<gene>
    <name evidence="1" type="ordered locus">Hden_3353</name>
</gene>
<proteinExistence type="predicted"/>
<evidence type="ECO:0000313" key="2">
    <source>
        <dbReference type="Proteomes" id="UP000002033"/>
    </source>
</evidence>
<organism evidence="1 2">
    <name type="scientific">Hyphomicrobium denitrificans (strain ATCC 51888 / DSM 1869 / NCIMB 11706 / TK 0415)</name>
    <dbReference type="NCBI Taxonomy" id="582899"/>
    <lineage>
        <taxon>Bacteria</taxon>
        <taxon>Pseudomonadati</taxon>
        <taxon>Pseudomonadota</taxon>
        <taxon>Alphaproteobacteria</taxon>
        <taxon>Hyphomicrobiales</taxon>
        <taxon>Hyphomicrobiaceae</taxon>
        <taxon>Hyphomicrobium</taxon>
    </lineage>
</organism>
<accession>D8JXG5</accession>
<dbReference type="KEGG" id="hdn:Hden_3353"/>
<dbReference type="EMBL" id="CP002083">
    <property type="protein sequence ID" value="ADJ25146.1"/>
    <property type="molecule type" value="Genomic_DNA"/>
</dbReference>
<keyword evidence="2" id="KW-1185">Reference proteome</keyword>
<dbReference type="AlphaFoldDB" id="D8JXG5"/>
<dbReference type="OrthoDB" id="7869995at2"/>
<dbReference type="Proteomes" id="UP000002033">
    <property type="component" value="Chromosome"/>
</dbReference>
<name>D8JXG5_HYPDA</name>
<dbReference type="STRING" id="582899.Hden_3353"/>
<dbReference type="RefSeq" id="WP_013217305.1">
    <property type="nucleotide sequence ID" value="NC_014313.1"/>
</dbReference>
<evidence type="ECO:0000313" key="1">
    <source>
        <dbReference type="EMBL" id="ADJ25146.1"/>
    </source>
</evidence>
<dbReference type="HOGENOM" id="CLU_2273533_0_0_5"/>
<reference evidence="2" key="1">
    <citation type="journal article" date="2011" name="J. Bacteriol.">
        <title>Genome sequences of eight morphologically diverse alphaproteobacteria.</title>
        <authorList>
            <consortium name="US DOE Joint Genome Institute"/>
            <person name="Brown P.J."/>
            <person name="Kysela D.T."/>
            <person name="Buechlein A."/>
            <person name="Hemmerich C."/>
            <person name="Brun Y.V."/>
        </authorList>
    </citation>
    <scope>NUCLEOTIDE SEQUENCE [LARGE SCALE GENOMIC DNA]</scope>
    <source>
        <strain evidence="2">ATCC 51888 / DSM 1869 / NCIB 11706 / TK 0415</strain>
    </source>
</reference>
<sequence>MVTAFLVEPPPAVARRPLTEADAVDIWIARWLRIRPIDLQRRYACDPRRLYEIWEEARFPGSRARALEEFQVRFPGLEPRFDPGPHRRVPIAIPPSQLSLFPEA</sequence>
<protein>
    <submittedName>
        <fullName evidence="1">Uncharacterized protein</fullName>
    </submittedName>
</protein>